<comment type="caution">
    <text evidence="4">The sequence shown here is derived from an EMBL/GenBank/DDBJ whole genome shotgun (WGS) entry which is preliminary data.</text>
</comment>
<dbReference type="Pfam" id="PF14246">
    <property type="entry name" value="TetR_C_7"/>
    <property type="match status" value="1"/>
</dbReference>
<dbReference type="PANTHER" id="PTHR30055:SF119">
    <property type="entry name" value="NALC"/>
    <property type="match status" value="1"/>
</dbReference>
<accession>A0ABV3R858</accession>
<dbReference type="EMBL" id="JBFNXR010000019">
    <property type="protein sequence ID" value="MEW9854276.1"/>
    <property type="molecule type" value="Genomic_DNA"/>
</dbReference>
<name>A0ABV3R858_9SPHN</name>
<keyword evidence="5" id="KW-1185">Reference proteome</keyword>
<protein>
    <submittedName>
        <fullName evidence="4">TetR/AcrR family transcriptional regulator</fullName>
    </submittedName>
</protein>
<evidence type="ECO:0000313" key="4">
    <source>
        <dbReference type="EMBL" id="MEW9854276.1"/>
    </source>
</evidence>
<proteinExistence type="predicted"/>
<dbReference type="RefSeq" id="WP_367769668.1">
    <property type="nucleotide sequence ID" value="NZ_JBFNXR010000019.1"/>
</dbReference>
<sequence>MGKRELNRQKRRATIVEVATRSFLEQGYAATSMSAIADELGGSKATLWGHFASKEELFSAVVDEQVARFAAEMEGATTDEVFSVAALHSYCLRFLRTLMRPQSISLFRLIMGEGGRFPELNAVFHVRGPAKVLNYLTDFMATGLPRSEAQRVALLTISALVGWRSQMLTRPEPVAPEEAEQFVDDFIAHLKLSRYEDAPEQPQS</sequence>
<reference evidence="4 5" key="1">
    <citation type="submission" date="2024-06" db="EMBL/GenBank/DDBJ databases">
        <title>Novosphingobium rhizovicinus M1R2S20.</title>
        <authorList>
            <person name="Sun J.-Q."/>
        </authorList>
    </citation>
    <scope>NUCLEOTIDE SEQUENCE [LARGE SCALE GENOMIC DNA]</scope>
    <source>
        <strain evidence="4 5">M1R2S20</strain>
    </source>
</reference>
<evidence type="ECO:0000256" key="1">
    <source>
        <dbReference type="ARBA" id="ARBA00023125"/>
    </source>
</evidence>
<evidence type="ECO:0000313" key="5">
    <source>
        <dbReference type="Proteomes" id="UP001556118"/>
    </source>
</evidence>
<dbReference type="PROSITE" id="PS50977">
    <property type="entry name" value="HTH_TETR_2"/>
    <property type="match status" value="1"/>
</dbReference>
<feature type="domain" description="HTH tetR-type" evidence="3">
    <location>
        <begin position="9"/>
        <end position="69"/>
    </location>
</feature>
<dbReference type="SUPFAM" id="SSF46689">
    <property type="entry name" value="Homeodomain-like"/>
    <property type="match status" value="1"/>
</dbReference>
<feature type="DNA-binding region" description="H-T-H motif" evidence="2">
    <location>
        <begin position="32"/>
        <end position="51"/>
    </location>
</feature>
<dbReference type="InterPro" id="IPR001647">
    <property type="entry name" value="HTH_TetR"/>
</dbReference>
<dbReference type="SUPFAM" id="SSF48498">
    <property type="entry name" value="Tetracyclin repressor-like, C-terminal domain"/>
    <property type="match status" value="1"/>
</dbReference>
<gene>
    <name evidence="4" type="ORF">ABUH87_03660</name>
</gene>
<organism evidence="4 5">
    <name type="scientific">Novosphingobium rhizovicinum</name>
    <dbReference type="NCBI Taxonomy" id="3228928"/>
    <lineage>
        <taxon>Bacteria</taxon>
        <taxon>Pseudomonadati</taxon>
        <taxon>Pseudomonadota</taxon>
        <taxon>Alphaproteobacteria</taxon>
        <taxon>Sphingomonadales</taxon>
        <taxon>Sphingomonadaceae</taxon>
        <taxon>Novosphingobium</taxon>
    </lineage>
</organism>
<dbReference type="InterPro" id="IPR036271">
    <property type="entry name" value="Tet_transcr_reg_TetR-rel_C_sf"/>
</dbReference>
<evidence type="ECO:0000256" key="2">
    <source>
        <dbReference type="PROSITE-ProRule" id="PRU00335"/>
    </source>
</evidence>
<dbReference type="InterPro" id="IPR039536">
    <property type="entry name" value="TetR_C_Proteobacteria"/>
</dbReference>
<evidence type="ECO:0000259" key="3">
    <source>
        <dbReference type="PROSITE" id="PS50977"/>
    </source>
</evidence>
<dbReference type="Proteomes" id="UP001556118">
    <property type="component" value="Unassembled WGS sequence"/>
</dbReference>
<dbReference type="InterPro" id="IPR050109">
    <property type="entry name" value="HTH-type_TetR-like_transc_reg"/>
</dbReference>
<dbReference type="PRINTS" id="PR00455">
    <property type="entry name" value="HTHTETR"/>
</dbReference>
<dbReference type="Gene3D" id="1.10.357.10">
    <property type="entry name" value="Tetracycline Repressor, domain 2"/>
    <property type="match status" value="1"/>
</dbReference>
<dbReference type="Pfam" id="PF00440">
    <property type="entry name" value="TetR_N"/>
    <property type="match status" value="1"/>
</dbReference>
<keyword evidence="1 2" id="KW-0238">DNA-binding</keyword>
<dbReference type="PANTHER" id="PTHR30055">
    <property type="entry name" value="HTH-TYPE TRANSCRIPTIONAL REGULATOR RUTR"/>
    <property type="match status" value="1"/>
</dbReference>
<dbReference type="InterPro" id="IPR009057">
    <property type="entry name" value="Homeodomain-like_sf"/>
</dbReference>